<evidence type="ECO:0000259" key="8">
    <source>
        <dbReference type="SMART" id="SM00835"/>
    </source>
</evidence>
<dbReference type="RefSeq" id="XP_014153988.1">
    <property type="nucleotide sequence ID" value="XM_014298513.1"/>
</dbReference>
<evidence type="ECO:0000256" key="1">
    <source>
        <dbReference type="ARBA" id="ARBA00004613"/>
    </source>
</evidence>
<dbReference type="InterPro" id="IPR014710">
    <property type="entry name" value="RmlC-like_jellyroll"/>
</dbReference>
<keyword evidence="10" id="KW-1185">Reference proteome</keyword>
<dbReference type="OrthoDB" id="1921208at2759"/>
<dbReference type="SMART" id="SM00835">
    <property type="entry name" value="Cupin_1"/>
    <property type="match status" value="1"/>
</dbReference>
<feature type="region of interest" description="Disordered" evidence="6">
    <location>
        <begin position="408"/>
        <end position="445"/>
    </location>
</feature>
<dbReference type="SUPFAM" id="SSF51182">
    <property type="entry name" value="RmlC-like cupins"/>
    <property type="match status" value="1"/>
</dbReference>
<keyword evidence="7" id="KW-0732">Signal</keyword>
<name>A0A0L0FU70_9EUKA</name>
<reference evidence="9 10" key="1">
    <citation type="submission" date="2011-02" db="EMBL/GenBank/DDBJ databases">
        <title>The Genome Sequence of Sphaeroforma arctica JP610.</title>
        <authorList>
            <consortium name="The Broad Institute Genome Sequencing Platform"/>
            <person name="Russ C."/>
            <person name="Cuomo C."/>
            <person name="Young S.K."/>
            <person name="Zeng Q."/>
            <person name="Gargeya S."/>
            <person name="Alvarado L."/>
            <person name="Berlin A."/>
            <person name="Chapman S.B."/>
            <person name="Chen Z."/>
            <person name="Freedman E."/>
            <person name="Gellesch M."/>
            <person name="Goldberg J."/>
            <person name="Griggs A."/>
            <person name="Gujja S."/>
            <person name="Heilman E."/>
            <person name="Heiman D."/>
            <person name="Howarth C."/>
            <person name="Mehta T."/>
            <person name="Neiman D."/>
            <person name="Pearson M."/>
            <person name="Roberts A."/>
            <person name="Saif S."/>
            <person name="Shea T."/>
            <person name="Shenoy N."/>
            <person name="Sisk P."/>
            <person name="Stolte C."/>
            <person name="Sykes S."/>
            <person name="White J."/>
            <person name="Yandava C."/>
            <person name="Burger G."/>
            <person name="Gray M.W."/>
            <person name="Holland P.W.H."/>
            <person name="King N."/>
            <person name="Lang F.B.F."/>
            <person name="Roger A.J."/>
            <person name="Ruiz-Trillo I."/>
            <person name="Haas B."/>
            <person name="Nusbaum C."/>
            <person name="Birren B."/>
        </authorList>
    </citation>
    <scope>NUCLEOTIDE SEQUENCE [LARGE SCALE GENOMIC DNA]</scope>
    <source>
        <strain evidence="9 10">JP610</strain>
    </source>
</reference>
<dbReference type="Proteomes" id="UP000054560">
    <property type="component" value="Unassembled WGS sequence"/>
</dbReference>
<dbReference type="AlphaFoldDB" id="A0A0L0FU70"/>
<dbReference type="InterPro" id="IPR006045">
    <property type="entry name" value="Cupin_1"/>
</dbReference>
<evidence type="ECO:0000313" key="9">
    <source>
        <dbReference type="EMBL" id="KNC80086.1"/>
    </source>
</evidence>
<proteinExistence type="inferred from homology"/>
<feature type="region of interest" description="Disordered" evidence="6">
    <location>
        <begin position="152"/>
        <end position="178"/>
    </location>
</feature>
<protein>
    <recommendedName>
        <fullName evidence="8">Cupin type-1 domain-containing protein</fullName>
    </recommendedName>
</protein>
<feature type="domain" description="Cupin type-1" evidence="8">
    <location>
        <begin position="235"/>
        <end position="382"/>
    </location>
</feature>
<dbReference type="STRING" id="667725.A0A0L0FU70"/>
<dbReference type="eggNOG" id="ENOG502QQ4A">
    <property type="taxonomic scope" value="Eukaryota"/>
</dbReference>
<dbReference type="InterPro" id="IPR011051">
    <property type="entry name" value="RmlC_Cupin_sf"/>
</dbReference>
<evidence type="ECO:0000313" key="10">
    <source>
        <dbReference type="Proteomes" id="UP000054560"/>
    </source>
</evidence>
<organism evidence="9 10">
    <name type="scientific">Sphaeroforma arctica JP610</name>
    <dbReference type="NCBI Taxonomy" id="667725"/>
    <lineage>
        <taxon>Eukaryota</taxon>
        <taxon>Ichthyosporea</taxon>
        <taxon>Ichthyophonida</taxon>
        <taxon>Sphaeroforma</taxon>
    </lineage>
</organism>
<dbReference type="Gene3D" id="2.60.120.10">
    <property type="entry name" value="Jelly Rolls"/>
    <property type="match status" value="1"/>
</dbReference>
<feature type="compositionally biased region" description="Low complexity" evidence="6">
    <location>
        <begin position="413"/>
        <end position="445"/>
    </location>
</feature>
<dbReference type="GO" id="GO:0005576">
    <property type="term" value="C:extracellular region"/>
    <property type="evidence" value="ECO:0007669"/>
    <property type="project" value="UniProtKB-SubCell"/>
</dbReference>
<evidence type="ECO:0000256" key="3">
    <source>
        <dbReference type="ARBA" id="ARBA00022525"/>
    </source>
</evidence>
<evidence type="ECO:0000256" key="5">
    <source>
        <dbReference type="ARBA" id="ARBA00023211"/>
    </source>
</evidence>
<feature type="signal peptide" evidence="7">
    <location>
        <begin position="1"/>
        <end position="24"/>
    </location>
</feature>
<sequence>MFFNQRTVALLAVVLVISISHIEALPSQVNTCTYREQYYIEGDRIQGATLTCTCRNAKWSECTVHAEETLSEALNNPSPPSSALSYDIGSNQITDKVENSLTEASPSQVNTCTYREQYYIEGDRIQGATLTCTCRNAMWSECTVNAEETLNSEALNNPSPPTSVSSYDNGNNQNTDKVENVNLDSQDSAGMDMESMNMKESTKYYAPTGMNEYLVGAKASFNRFLYNFDNEDFVFDFSDSNAVPVDSTGNGGTIQPVDIEGFPVMQLADMAYSRFSIGPCGINLPHLHPRGTESLYVIDGMLTVGFVAESGRLVLNDIEKDQTTFFPKGLMHYQQNMQCVPANFISILDTCDPGVLVITESLNALPDEALTATFGEDQEFINQLRLGLPDGPARARSECLKRCGLSSDTPLENGETGTNTNGYNNDNSNNNNDNNVYNNGYRKRK</sequence>
<dbReference type="EMBL" id="KQ242201">
    <property type="protein sequence ID" value="KNC80086.1"/>
    <property type="molecule type" value="Genomic_DNA"/>
</dbReference>
<dbReference type="Pfam" id="PF00190">
    <property type="entry name" value="Cupin_1"/>
    <property type="match status" value="1"/>
</dbReference>
<dbReference type="GeneID" id="25908033"/>
<dbReference type="PRINTS" id="PR00325">
    <property type="entry name" value="GERMIN"/>
</dbReference>
<comment type="subcellular location">
    <subcellularLocation>
        <location evidence="1">Secreted</location>
    </subcellularLocation>
</comment>
<accession>A0A0L0FU70</accession>
<feature type="compositionally biased region" description="Polar residues" evidence="6">
    <location>
        <begin position="152"/>
        <end position="175"/>
    </location>
</feature>
<dbReference type="InterPro" id="IPR001929">
    <property type="entry name" value="Germin"/>
</dbReference>
<evidence type="ECO:0000256" key="4">
    <source>
        <dbReference type="ARBA" id="ARBA00022723"/>
    </source>
</evidence>
<dbReference type="PANTHER" id="PTHR31238">
    <property type="entry name" value="GERMIN-LIKE PROTEIN SUBFAMILY 3 MEMBER 3"/>
    <property type="match status" value="1"/>
</dbReference>
<keyword evidence="3" id="KW-0964">Secreted</keyword>
<evidence type="ECO:0000256" key="6">
    <source>
        <dbReference type="SAM" id="MobiDB-lite"/>
    </source>
</evidence>
<evidence type="ECO:0000256" key="2">
    <source>
        <dbReference type="ARBA" id="ARBA00007456"/>
    </source>
</evidence>
<keyword evidence="5" id="KW-0464">Manganese</keyword>
<comment type="similarity">
    <text evidence="2">Belongs to the germin family.</text>
</comment>
<evidence type="ECO:0000256" key="7">
    <source>
        <dbReference type="SAM" id="SignalP"/>
    </source>
</evidence>
<gene>
    <name evidence="9" type="ORF">SARC_07529</name>
</gene>
<keyword evidence="4" id="KW-0479">Metal-binding</keyword>
<dbReference type="CDD" id="cd02241">
    <property type="entry name" value="cupin_OxOx"/>
    <property type="match status" value="1"/>
</dbReference>
<feature type="chain" id="PRO_5005538893" description="Cupin type-1 domain-containing protein" evidence="7">
    <location>
        <begin position="25"/>
        <end position="445"/>
    </location>
</feature>
<dbReference type="GO" id="GO:0030145">
    <property type="term" value="F:manganese ion binding"/>
    <property type="evidence" value="ECO:0007669"/>
    <property type="project" value="InterPro"/>
</dbReference>